<proteinExistence type="inferred from homology"/>
<keyword evidence="4" id="KW-0378">Hydrolase</keyword>
<dbReference type="InterPro" id="IPR050546">
    <property type="entry name" value="Glycosyl_Hydrlase_16"/>
</dbReference>
<dbReference type="CDD" id="cd00146">
    <property type="entry name" value="PKD"/>
    <property type="match status" value="1"/>
</dbReference>
<evidence type="ECO:0000256" key="2">
    <source>
        <dbReference type="SAM" id="SignalP"/>
    </source>
</evidence>
<dbReference type="STRING" id="415425.SAMN05444363_0965"/>
<dbReference type="EMBL" id="FQZI01000002">
    <property type="protein sequence ID" value="SHI61371.1"/>
    <property type="molecule type" value="Genomic_DNA"/>
</dbReference>
<dbReference type="PANTHER" id="PTHR10963:SF55">
    <property type="entry name" value="GLYCOSIDE HYDROLASE FAMILY 16 PROTEIN"/>
    <property type="match status" value="1"/>
</dbReference>
<dbReference type="AlphaFoldDB" id="A0A1M6CKH5"/>
<name>A0A1M6CKH5_9FLAO</name>
<accession>A0A1M6CKH5</accession>
<dbReference type="InterPro" id="IPR000757">
    <property type="entry name" value="Beta-glucanase-like"/>
</dbReference>
<dbReference type="SUPFAM" id="SSF49899">
    <property type="entry name" value="Concanavalin A-like lectins/glucanases"/>
    <property type="match status" value="1"/>
</dbReference>
<evidence type="ECO:0000313" key="4">
    <source>
        <dbReference type="EMBL" id="SHI61371.1"/>
    </source>
</evidence>
<dbReference type="InterPro" id="IPR013783">
    <property type="entry name" value="Ig-like_fold"/>
</dbReference>
<dbReference type="GO" id="GO:0004553">
    <property type="term" value="F:hydrolase activity, hydrolyzing O-glycosyl compounds"/>
    <property type="evidence" value="ECO:0007669"/>
    <property type="project" value="InterPro"/>
</dbReference>
<feature type="domain" description="GH16" evidence="3">
    <location>
        <begin position="317"/>
        <end position="551"/>
    </location>
</feature>
<dbReference type="PROSITE" id="PS51762">
    <property type="entry name" value="GH16_2"/>
    <property type="match status" value="1"/>
</dbReference>
<dbReference type="OrthoDB" id="9809583at2"/>
<comment type="similarity">
    <text evidence="1">Belongs to the glycosyl hydrolase 16 family.</text>
</comment>
<dbReference type="InterPro" id="IPR035986">
    <property type="entry name" value="PKD_dom_sf"/>
</dbReference>
<feature type="signal peptide" evidence="2">
    <location>
        <begin position="1"/>
        <end position="22"/>
    </location>
</feature>
<protein>
    <submittedName>
        <fullName evidence="4">Glycosyl hydrolases family 16</fullName>
    </submittedName>
</protein>
<keyword evidence="2" id="KW-0732">Signal</keyword>
<dbReference type="Gene3D" id="2.60.120.200">
    <property type="match status" value="1"/>
</dbReference>
<dbReference type="InterPro" id="IPR013320">
    <property type="entry name" value="ConA-like_dom_sf"/>
</dbReference>
<dbReference type="CDD" id="cd08023">
    <property type="entry name" value="GH16_laminarinase_like"/>
    <property type="match status" value="1"/>
</dbReference>
<dbReference type="RefSeq" id="WP_073309122.1">
    <property type="nucleotide sequence ID" value="NZ_FQZI01000002.1"/>
</dbReference>
<dbReference type="PROSITE" id="PS51257">
    <property type="entry name" value="PROKAR_LIPOPROTEIN"/>
    <property type="match status" value="1"/>
</dbReference>
<feature type="chain" id="PRO_5012274303" evidence="2">
    <location>
        <begin position="23"/>
        <end position="551"/>
    </location>
</feature>
<dbReference type="Gene3D" id="2.60.40.10">
    <property type="entry name" value="Immunoglobulins"/>
    <property type="match status" value="1"/>
</dbReference>
<dbReference type="SUPFAM" id="SSF49299">
    <property type="entry name" value="PKD domain"/>
    <property type="match status" value="1"/>
</dbReference>
<sequence length="551" mass="59838">MKNYIYTFLVAISSLLIITACQDDDHTFGSINTPENLNIVAEIIGQDGAHPNGDGSGLVNFTATASKSLNYKYIFSDGSSQSTQSGKFQKRFTNTGVNTYQVTVLASGTGGASTTKTIEVTVQSDFSDDEAFQFLTGGGTKKWYWAAAEAGHLGVGPNNDNPAQNGTPIWYAAAPFEKANSPESSCLYDNELTFVKDGNNLRYTLNNQGKTFFNVGYNSVVGATSTSDGCYDYNTSGTKTVLLGPSDSVLSTTNPTATRGTTMTFSDGGFMGYYIGQSKYEILSITDNRMVVRAVMGNDNAIAWYHIFTTSPPSQGADFTNLVWQDEFNVDGAPDASKWVLETGRGPNNDGWGNQEQQYYTTNSNNVSISGGTLKITAIRENFNGSPFTSARLKTQGKFDFKYGKVVMRAKLPTGGGTWPALWMLGSNITSVPWPDCGEIDIMEHVGNQQNTVFSTLHYPGHFGGNGVSGNTTNATASSAFHEYSMVWTDTVIKFYIDNVQFHTFANTASTPFNQNFFLLLNFAMGGNFGGAIDPSFTQSTYEIDYVKVYQ</sequence>
<dbReference type="PANTHER" id="PTHR10963">
    <property type="entry name" value="GLYCOSYL HYDROLASE-RELATED"/>
    <property type="match status" value="1"/>
</dbReference>
<gene>
    <name evidence="4" type="ORF">SAMN05444363_0965</name>
</gene>
<dbReference type="Proteomes" id="UP000184488">
    <property type="component" value="Unassembled WGS sequence"/>
</dbReference>
<reference evidence="5" key="1">
    <citation type="submission" date="2016-11" db="EMBL/GenBank/DDBJ databases">
        <authorList>
            <person name="Varghese N."/>
            <person name="Submissions S."/>
        </authorList>
    </citation>
    <scope>NUCLEOTIDE SEQUENCE [LARGE SCALE GENOMIC DNA]</scope>
    <source>
        <strain evidence="5">DSM 18829</strain>
    </source>
</reference>
<dbReference type="Pfam" id="PF00722">
    <property type="entry name" value="Glyco_hydro_16"/>
    <property type="match status" value="1"/>
</dbReference>
<dbReference type="GO" id="GO:0005975">
    <property type="term" value="P:carbohydrate metabolic process"/>
    <property type="evidence" value="ECO:0007669"/>
    <property type="project" value="InterPro"/>
</dbReference>
<keyword evidence="5" id="KW-1185">Reference proteome</keyword>
<evidence type="ECO:0000259" key="3">
    <source>
        <dbReference type="PROSITE" id="PS51762"/>
    </source>
</evidence>
<evidence type="ECO:0000313" key="5">
    <source>
        <dbReference type="Proteomes" id="UP000184488"/>
    </source>
</evidence>
<evidence type="ECO:0000256" key="1">
    <source>
        <dbReference type="ARBA" id="ARBA00006865"/>
    </source>
</evidence>
<organism evidence="4 5">
    <name type="scientific">Flavobacterium terrae</name>
    <dbReference type="NCBI Taxonomy" id="415425"/>
    <lineage>
        <taxon>Bacteria</taxon>
        <taxon>Pseudomonadati</taxon>
        <taxon>Bacteroidota</taxon>
        <taxon>Flavobacteriia</taxon>
        <taxon>Flavobacteriales</taxon>
        <taxon>Flavobacteriaceae</taxon>
        <taxon>Flavobacterium</taxon>
    </lineage>
</organism>